<accession>A0AAJ6BJ28</accession>
<dbReference type="AlphaFoldDB" id="A0AAJ6BJ28"/>
<dbReference type="PROSITE" id="PS51257">
    <property type="entry name" value="PROKAR_LIPOPROTEIN"/>
    <property type="match status" value="1"/>
</dbReference>
<dbReference type="InterPro" id="IPR025092">
    <property type="entry name" value="Glyco_hydro_66"/>
</dbReference>
<dbReference type="CDD" id="cd14745">
    <property type="entry name" value="GH66"/>
    <property type="match status" value="1"/>
</dbReference>
<keyword evidence="2" id="KW-0732">Signal</keyword>
<dbReference type="GO" id="GO:0016787">
    <property type="term" value="F:hydrolase activity"/>
    <property type="evidence" value="ECO:0007669"/>
    <property type="project" value="UniProtKB-KW"/>
</dbReference>
<evidence type="ECO:0000256" key="1">
    <source>
        <dbReference type="ARBA" id="ARBA00010837"/>
    </source>
</evidence>
<protein>
    <submittedName>
        <fullName evidence="3">Glycoside hydrolase family 66 protein</fullName>
    </submittedName>
</protein>
<name>A0AAJ6BJ28_9BACT</name>
<sequence>MKKQFLSIVLLTALLAGCKKYDTHNDPVTYGASFVLTIHTDKAVYKPGETVQFSLNKPLAGDIKIRYRRLSETISESPLTGNSWTWTAPATDYTGYLVDLYAVKEGQDTVYASIGVDVSSDWARFPRYGFLTDYSNLAESDINSVLNKLTRHHINGIQYYDWQYKHHWPLGGTAAAPFNVWKELANKDVYQSTLKAYIDGGHQRNMKAMFYNLAFGALSDAAADGVAEEWYAFKDASHTLKDKHALPQPFFKSDIYVTDAGNTAWQQYLANRNNDVYAVLGFDGFHVDALGDRGSLYTYGGQPIDQAATFHPFLQAMKTAAPGKRLLMNAVNQYGQQGSIANAPVDFLYTEVWGPNDGFSDLASIIKDNNSYSGNTKNTVLAAYLNYDHAENAGFFNTPAVLLADAVIFAFGGAHLELGEHMLAKEYFPNNNLQMNDELRVGIMRYYDFLVAYENLLRDGGQFNTPVISCTNNKMTLNGWPAEIGKVAVIGKEMTSRQVLHLVNFNNANSLLWRDTKATQAKPNKVENAVLQFSTGKTVKKVWVASPDQQQGVAMNLPFTQAGNLVSFTLPALLYWDMVVVEY</sequence>
<dbReference type="InterPro" id="IPR013780">
    <property type="entry name" value="Glyco_hydro_b"/>
</dbReference>
<organism evidence="3 4">
    <name type="scientific">Candidatus Pseudobacter hemicellulosilyticus</name>
    <dbReference type="NCBI Taxonomy" id="3121375"/>
    <lineage>
        <taxon>Bacteria</taxon>
        <taxon>Pseudomonadati</taxon>
        <taxon>Bacteroidota</taxon>
        <taxon>Chitinophagia</taxon>
        <taxon>Chitinophagales</taxon>
        <taxon>Chitinophagaceae</taxon>
        <taxon>Pseudobacter</taxon>
    </lineage>
</organism>
<comment type="similarity">
    <text evidence="1">Belongs to the glycosyl hydrolase 66 family.</text>
</comment>
<dbReference type="EMBL" id="CP119311">
    <property type="protein sequence ID" value="WEK37897.1"/>
    <property type="molecule type" value="Genomic_DNA"/>
</dbReference>
<dbReference type="InterPro" id="IPR013783">
    <property type="entry name" value="Ig-like_fold"/>
</dbReference>
<dbReference type="Gene3D" id="2.60.40.1180">
    <property type="entry name" value="Golgi alpha-mannosidase II"/>
    <property type="match status" value="1"/>
</dbReference>
<dbReference type="Gene3D" id="2.60.40.10">
    <property type="entry name" value="Immunoglobulins"/>
    <property type="match status" value="1"/>
</dbReference>
<evidence type="ECO:0000313" key="3">
    <source>
        <dbReference type="EMBL" id="WEK37897.1"/>
    </source>
</evidence>
<gene>
    <name evidence="3" type="ORF">P0Y53_10315</name>
</gene>
<evidence type="ECO:0000313" key="4">
    <source>
        <dbReference type="Proteomes" id="UP001220610"/>
    </source>
</evidence>
<reference evidence="3" key="1">
    <citation type="submission" date="2023-03" db="EMBL/GenBank/DDBJ databases">
        <title>Andean soil-derived lignocellulolytic bacterial consortium as a source of novel taxa and putative plastic-active enzymes.</title>
        <authorList>
            <person name="Diaz-Garcia L."/>
            <person name="Chuvochina M."/>
            <person name="Feuerriegel G."/>
            <person name="Bunk B."/>
            <person name="Sproer C."/>
            <person name="Streit W.R."/>
            <person name="Rodriguez L.M."/>
            <person name="Overmann J."/>
            <person name="Jimenez D.J."/>
        </authorList>
    </citation>
    <scope>NUCLEOTIDE SEQUENCE</scope>
    <source>
        <strain evidence="3">MAG 7</strain>
    </source>
</reference>
<keyword evidence="3" id="KW-0378">Hydrolase</keyword>
<evidence type="ECO:0000256" key="2">
    <source>
        <dbReference type="ARBA" id="ARBA00022729"/>
    </source>
</evidence>
<proteinExistence type="inferred from homology"/>
<dbReference type="Gene3D" id="3.20.20.80">
    <property type="entry name" value="Glycosidases"/>
    <property type="match status" value="1"/>
</dbReference>
<dbReference type="Proteomes" id="UP001220610">
    <property type="component" value="Chromosome"/>
</dbReference>
<dbReference type="Pfam" id="PF13199">
    <property type="entry name" value="Glyco_hydro_66"/>
    <property type="match status" value="1"/>
</dbReference>